<feature type="compositionally biased region" description="Low complexity" evidence="1">
    <location>
        <begin position="161"/>
        <end position="174"/>
    </location>
</feature>
<gene>
    <name evidence="2" type="ORF">K435DRAFT_867067</name>
</gene>
<keyword evidence="3" id="KW-1185">Reference proteome</keyword>
<dbReference type="EMBL" id="ML179440">
    <property type="protein sequence ID" value="THU87680.1"/>
    <property type="molecule type" value="Genomic_DNA"/>
</dbReference>
<organism evidence="2 3">
    <name type="scientific">Dendrothele bispora (strain CBS 962.96)</name>
    <dbReference type="NCBI Taxonomy" id="1314807"/>
    <lineage>
        <taxon>Eukaryota</taxon>
        <taxon>Fungi</taxon>
        <taxon>Dikarya</taxon>
        <taxon>Basidiomycota</taxon>
        <taxon>Agaricomycotina</taxon>
        <taxon>Agaricomycetes</taxon>
        <taxon>Agaricomycetidae</taxon>
        <taxon>Agaricales</taxon>
        <taxon>Agaricales incertae sedis</taxon>
        <taxon>Dendrothele</taxon>
    </lineage>
</organism>
<feature type="region of interest" description="Disordered" evidence="1">
    <location>
        <begin position="540"/>
        <end position="580"/>
    </location>
</feature>
<evidence type="ECO:0000313" key="2">
    <source>
        <dbReference type="EMBL" id="THU87680.1"/>
    </source>
</evidence>
<feature type="region of interest" description="Disordered" evidence="1">
    <location>
        <begin position="246"/>
        <end position="313"/>
    </location>
</feature>
<protein>
    <submittedName>
        <fullName evidence="2">Uncharacterized protein</fullName>
    </submittedName>
</protein>
<feature type="compositionally biased region" description="Low complexity" evidence="1">
    <location>
        <begin position="291"/>
        <end position="306"/>
    </location>
</feature>
<dbReference type="AlphaFoldDB" id="A0A4S8LFV5"/>
<reference evidence="2 3" key="1">
    <citation type="journal article" date="2019" name="Nat. Ecol. Evol.">
        <title>Megaphylogeny resolves global patterns of mushroom evolution.</title>
        <authorList>
            <person name="Varga T."/>
            <person name="Krizsan K."/>
            <person name="Foldi C."/>
            <person name="Dima B."/>
            <person name="Sanchez-Garcia M."/>
            <person name="Sanchez-Ramirez S."/>
            <person name="Szollosi G.J."/>
            <person name="Szarkandi J.G."/>
            <person name="Papp V."/>
            <person name="Albert L."/>
            <person name="Andreopoulos W."/>
            <person name="Angelini C."/>
            <person name="Antonin V."/>
            <person name="Barry K.W."/>
            <person name="Bougher N.L."/>
            <person name="Buchanan P."/>
            <person name="Buyck B."/>
            <person name="Bense V."/>
            <person name="Catcheside P."/>
            <person name="Chovatia M."/>
            <person name="Cooper J."/>
            <person name="Damon W."/>
            <person name="Desjardin D."/>
            <person name="Finy P."/>
            <person name="Geml J."/>
            <person name="Haridas S."/>
            <person name="Hughes K."/>
            <person name="Justo A."/>
            <person name="Karasinski D."/>
            <person name="Kautmanova I."/>
            <person name="Kiss B."/>
            <person name="Kocsube S."/>
            <person name="Kotiranta H."/>
            <person name="LaButti K.M."/>
            <person name="Lechner B.E."/>
            <person name="Liimatainen K."/>
            <person name="Lipzen A."/>
            <person name="Lukacs Z."/>
            <person name="Mihaltcheva S."/>
            <person name="Morgado L.N."/>
            <person name="Niskanen T."/>
            <person name="Noordeloos M.E."/>
            <person name="Ohm R.A."/>
            <person name="Ortiz-Santana B."/>
            <person name="Ovrebo C."/>
            <person name="Racz N."/>
            <person name="Riley R."/>
            <person name="Savchenko A."/>
            <person name="Shiryaev A."/>
            <person name="Soop K."/>
            <person name="Spirin V."/>
            <person name="Szebenyi C."/>
            <person name="Tomsovsky M."/>
            <person name="Tulloss R.E."/>
            <person name="Uehling J."/>
            <person name="Grigoriev I.V."/>
            <person name="Vagvolgyi C."/>
            <person name="Papp T."/>
            <person name="Martin F.M."/>
            <person name="Miettinen O."/>
            <person name="Hibbett D.S."/>
            <person name="Nagy L.G."/>
        </authorList>
    </citation>
    <scope>NUCLEOTIDE SEQUENCE [LARGE SCALE GENOMIC DNA]</scope>
    <source>
        <strain evidence="2 3">CBS 962.96</strain>
    </source>
</reference>
<dbReference type="OrthoDB" id="2688096at2759"/>
<name>A0A4S8LFV5_DENBC</name>
<sequence length="600" mass="65445">MSSSTPNLSSENTCPTCQQLLPVKLAQGGEMPGTYFVQCLRCKYFHRFPTADAQRAYDSGWSPRRVSPLLARTLPSNSALPSTQSAPMSNTTRTAAVRCAGGCTKGKVNNYCKRGRCKNCCIDAGGCRHQGHDASMRSRRALKKRRLLEPSTRDNIVDPFLPSRSTSSAHTSSPLSFSLPSSLSSIFVSPPWPTTSLRLPTPEYLQEIDRRLDDFDVNEDLQAEEWSKTSEDIQRDLAQLDALLAESDTPLSPNRHVSSADAELPLRRPYSPSSDIPDVLPRSPSLPPAIPSTFLPSLASSSSRPLDTSRKTLDRLKTVHLPDIWSGTRDSVSPQKPRGPGQAVKLHQRAFTVICFPNNDEEPVRRTIQSPPSWPNYAFLQDASVLSSLAGACADNIDVKPITAVELYDTKRRWWSSIDLNYTFHLTADCVVILRRLGVRSCPGLDDIITATAAPNVLHLRANIRSERSYITKQLNDKKERKRKGLSGIKFLEDGSIEISDSESESDDIPAASRKRKRSCSPSPLSAMLPSTSSSLLIHSSPCSSSSSSSSSISASTSASTPASTPACSPLVPLPSDSDRPWPYGYHVCDVAAKSSVESG</sequence>
<evidence type="ECO:0000313" key="3">
    <source>
        <dbReference type="Proteomes" id="UP000297245"/>
    </source>
</evidence>
<accession>A0A4S8LFV5</accession>
<feature type="region of interest" description="Disordered" evidence="1">
    <location>
        <begin position="153"/>
        <end position="174"/>
    </location>
</feature>
<dbReference type="Proteomes" id="UP000297245">
    <property type="component" value="Unassembled WGS sequence"/>
</dbReference>
<proteinExistence type="predicted"/>
<evidence type="ECO:0000256" key="1">
    <source>
        <dbReference type="SAM" id="MobiDB-lite"/>
    </source>
</evidence>
<feature type="region of interest" description="Disordered" evidence="1">
    <location>
        <begin position="501"/>
        <end position="528"/>
    </location>
</feature>
<feature type="compositionally biased region" description="Low complexity" evidence="1">
    <location>
        <begin position="540"/>
        <end position="571"/>
    </location>
</feature>